<dbReference type="SMART" id="SM01232">
    <property type="entry name" value="H2TH"/>
    <property type="match status" value="1"/>
</dbReference>
<organism evidence="18 19">
    <name type="scientific">Candidatus Profftia tarda</name>
    <dbReference type="NCBI Taxonomy" id="1177216"/>
    <lineage>
        <taxon>Bacteria</taxon>
        <taxon>Pseudomonadati</taxon>
        <taxon>Pseudomonadota</taxon>
        <taxon>Gammaproteobacteria</taxon>
        <taxon>Enterobacterales</taxon>
        <taxon>Enterobacteriaceae</taxon>
        <taxon>Candidatus Profftia</taxon>
    </lineage>
</organism>
<dbReference type="PANTHER" id="PTHR22993:SF9">
    <property type="entry name" value="FORMAMIDOPYRIMIDINE-DNA GLYCOSYLASE"/>
    <property type="match status" value="1"/>
</dbReference>
<dbReference type="EC" id="3.2.2.23" evidence="15"/>
<evidence type="ECO:0000256" key="3">
    <source>
        <dbReference type="ARBA" id="ARBA00011245"/>
    </source>
</evidence>
<evidence type="ECO:0000256" key="2">
    <source>
        <dbReference type="ARBA" id="ARBA00009409"/>
    </source>
</evidence>
<feature type="domain" description="FPG-type" evidence="16">
    <location>
        <begin position="235"/>
        <end position="270"/>
    </location>
</feature>
<feature type="active site" description="Schiff-base intermediate with DNA" evidence="15">
    <location>
        <position position="2"/>
    </location>
</feature>
<dbReference type="InterPro" id="IPR012319">
    <property type="entry name" value="FPG_cat"/>
</dbReference>
<dbReference type="AlphaFoldDB" id="A0A8E4GIG3"/>
<evidence type="ECO:0000259" key="16">
    <source>
        <dbReference type="PROSITE" id="PS51066"/>
    </source>
</evidence>
<name>A0A8E4GIG3_9ENTR</name>
<evidence type="ECO:0000256" key="11">
    <source>
        <dbReference type="ARBA" id="ARBA00023239"/>
    </source>
</evidence>
<dbReference type="InterPro" id="IPR000214">
    <property type="entry name" value="Znf_DNA_glyclase/AP_lyase"/>
</dbReference>
<keyword evidence="6 15" id="KW-0863">Zinc-finger</keyword>
<dbReference type="PANTHER" id="PTHR22993">
    <property type="entry name" value="FORMAMIDOPYRIMIDINE-DNA GLYCOSYLASE"/>
    <property type="match status" value="1"/>
</dbReference>
<dbReference type="PROSITE" id="PS01242">
    <property type="entry name" value="ZF_FPG_1"/>
    <property type="match status" value="1"/>
</dbReference>
<dbReference type="PROSITE" id="PS51068">
    <property type="entry name" value="FPG_CAT"/>
    <property type="match status" value="1"/>
</dbReference>
<accession>A0A8E4GIG3</accession>
<dbReference type="CDD" id="cd08966">
    <property type="entry name" value="EcFpg-like_N"/>
    <property type="match status" value="1"/>
</dbReference>
<dbReference type="Proteomes" id="UP000683585">
    <property type="component" value="Chromosome"/>
</dbReference>
<keyword evidence="5 15" id="KW-0227">DNA damage</keyword>
<evidence type="ECO:0000313" key="18">
    <source>
        <dbReference type="EMBL" id="CAD6507415.1"/>
    </source>
</evidence>
<feature type="active site" description="Proton donor; for beta-elimination activity" evidence="15">
    <location>
        <position position="57"/>
    </location>
</feature>
<evidence type="ECO:0000256" key="9">
    <source>
        <dbReference type="ARBA" id="ARBA00023125"/>
    </source>
</evidence>
<dbReference type="FunFam" id="3.20.190.10:FF:000001">
    <property type="entry name" value="Formamidopyrimidine-DNA glycosylase"/>
    <property type="match status" value="1"/>
</dbReference>
<evidence type="ECO:0000256" key="4">
    <source>
        <dbReference type="ARBA" id="ARBA00022723"/>
    </source>
</evidence>
<keyword evidence="8 15" id="KW-0862">Zinc</keyword>
<evidence type="ECO:0000256" key="7">
    <source>
        <dbReference type="ARBA" id="ARBA00022801"/>
    </source>
</evidence>
<dbReference type="KEGG" id="ptf:PROFFT_A_00650"/>
<dbReference type="SMART" id="SM00898">
    <property type="entry name" value="Fapy_DNA_glyco"/>
    <property type="match status" value="1"/>
</dbReference>
<dbReference type="Pfam" id="PF01149">
    <property type="entry name" value="Fapy_DNA_glyco"/>
    <property type="match status" value="1"/>
</dbReference>
<comment type="function">
    <text evidence="15">Involved in base excision repair of DNA damaged by oxidation or by mutagenic agents. Acts as DNA glycosylase that recognizes and removes damaged bases. Has a preference for oxidized purines, such as 7,8-dihydro-8-oxoguanine (8-oxoG). Has AP (apurinic/apyrimidinic) lyase activity and introduces nicks in the DNA strand. Cleaves the DNA backbone by beta-delta elimination to generate a single-strand break at the site of the removed base with both 3'- and 5'-phosphates.</text>
</comment>
<comment type="cofactor">
    <cofactor evidence="15">
        <name>Zn(2+)</name>
        <dbReference type="ChEBI" id="CHEBI:29105"/>
    </cofactor>
    <text evidence="15">Binds 1 zinc ion per subunit.</text>
</comment>
<dbReference type="RefSeq" id="WP_216782511.1">
    <property type="nucleotide sequence ID" value="NZ_LR890047.1"/>
</dbReference>
<dbReference type="InterPro" id="IPR015886">
    <property type="entry name" value="H2TH_FPG"/>
</dbReference>
<feature type="active site" description="Proton donor" evidence="15">
    <location>
        <position position="3"/>
    </location>
</feature>
<proteinExistence type="inferred from homology"/>
<keyword evidence="11 15" id="KW-0456">Lyase</keyword>
<sequence>MPELPEVETICRGITPFLVGNVIEYLIVRQFKLRWPVSDELVIIREKLVLSVRRCAKYLLIELTDGWIIVHFGMSGSIRILPFQKSAQKHDHIDVILSNGTVLRYTDPRRFGAWIWCKELNSLKIIAALGPDPLTDQFDGDYIFRKSRNKKTLIKSWLMDHKVVVGIGNIYASESLFTARISPIRAVGLLTEADAELLVISIKSVLMRSIELGGTTLRNFSQVDGKPGSFVKELQVYGRAGKNCLVCGQKILSRKQGHQRTTFFCPVCQKY</sequence>
<dbReference type="PROSITE" id="PS51066">
    <property type="entry name" value="ZF_FPG_2"/>
    <property type="match status" value="1"/>
</dbReference>
<dbReference type="InterPro" id="IPR020629">
    <property type="entry name" value="FPG_Glyclase"/>
</dbReference>
<dbReference type="NCBIfam" id="TIGR00577">
    <property type="entry name" value="fpg"/>
    <property type="match status" value="1"/>
</dbReference>
<evidence type="ECO:0000256" key="6">
    <source>
        <dbReference type="ARBA" id="ARBA00022771"/>
    </source>
</evidence>
<dbReference type="Pfam" id="PF06831">
    <property type="entry name" value="H2TH"/>
    <property type="match status" value="1"/>
</dbReference>
<comment type="subunit">
    <text evidence="3 15">Monomer.</text>
</comment>
<evidence type="ECO:0000256" key="13">
    <source>
        <dbReference type="ARBA" id="ARBA00023295"/>
    </source>
</evidence>
<dbReference type="GO" id="GO:0008270">
    <property type="term" value="F:zinc ion binding"/>
    <property type="evidence" value="ECO:0007669"/>
    <property type="project" value="UniProtKB-UniRule"/>
</dbReference>
<keyword evidence="10 15" id="KW-0234">DNA repair</keyword>
<reference evidence="18" key="1">
    <citation type="submission" date="2020-10" db="EMBL/GenBank/DDBJ databases">
        <authorList>
            <person name="Szabo G."/>
        </authorList>
    </citation>
    <scope>NUCLEOTIDE SEQUENCE</scope>
    <source>
        <strain evidence="18">PROFFT</strain>
    </source>
</reference>
<comment type="similarity">
    <text evidence="2 15">Belongs to the FPG family.</text>
</comment>
<evidence type="ECO:0000256" key="15">
    <source>
        <dbReference type="HAMAP-Rule" id="MF_00103"/>
    </source>
</evidence>
<dbReference type="GO" id="GO:0034039">
    <property type="term" value="F:8-oxo-7,8-dihydroguanine DNA N-glycosylase activity"/>
    <property type="evidence" value="ECO:0007669"/>
    <property type="project" value="TreeGrafter"/>
</dbReference>
<evidence type="ECO:0000256" key="8">
    <source>
        <dbReference type="ARBA" id="ARBA00022833"/>
    </source>
</evidence>
<evidence type="ECO:0000256" key="14">
    <source>
        <dbReference type="ARBA" id="ARBA00044632"/>
    </source>
</evidence>
<evidence type="ECO:0000313" key="19">
    <source>
        <dbReference type="Proteomes" id="UP000683585"/>
    </source>
</evidence>
<dbReference type="HAMAP" id="MF_00103">
    <property type="entry name" value="Fapy_DNA_glycosyl"/>
    <property type="match status" value="1"/>
</dbReference>
<comment type="catalytic activity">
    <reaction evidence="14 15">
        <text>2'-deoxyribonucleotide-(2'-deoxyribose 5'-phosphate)-2'-deoxyribonucleotide-DNA = a 3'-end 2'-deoxyribonucleotide-(2,3-dehydro-2,3-deoxyribose 5'-phosphate)-DNA + a 5'-end 5'-phospho-2'-deoxyribonucleoside-DNA + H(+)</text>
        <dbReference type="Rhea" id="RHEA:66592"/>
        <dbReference type="Rhea" id="RHEA-COMP:13180"/>
        <dbReference type="Rhea" id="RHEA-COMP:16897"/>
        <dbReference type="Rhea" id="RHEA-COMP:17067"/>
        <dbReference type="ChEBI" id="CHEBI:15378"/>
        <dbReference type="ChEBI" id="CHEBI:136412"/>
        <dbReference type="ChEBI" id="CHEBI:157695"/>
        <dbReference type="ChEBI" id="CHEBI:167181"/>
        <dbReference type="EC" id="4.2.99.18"/>
    </reaction>
</comment>
<dbReference type="EMBL" id="LR890047">
    <property type="protein sequence ID" value="CAD6507415.1"/>
    <property type="molecule type" value="Genomic_DNA"/>
</dbReference>
<dbReference type="FunFam" id="1.10.8.50:FF:000003">
    <property type="entry name" value="Formamidopyrimidine-DNA glycosylase"/>
    <property type="match status" value="1"/>
</dbReference>
<comment type="catalytic activity">
    <reaction evidence="1 15">
        <text>Hydrolysis of DNA containing ring-opened 7-methylguanine residues, releasing 2,6-diamino-4-hydroxy-5-(N-methyl)formamidopyrimidine.</text>
        <dbReference type="EC" id="3.2.2.23"/>
    </reaction>
</comment>
<protein>
    <recommendedName>
        <fullName evidence="15">Formamidopyrimidine-DNA glycosylase</fullName>
        <shortName evidence="15">Fapy-DNA glycosylase</shortName>
        <ecNumber evidence="15">3.2.2.23</ecNumber>
    </recommendedName>
    <alternativeName>
        <fullName evidence="15">DNA-(apurinic or apyrimidinic site) lyase MutM</fullName>
        <shortName evidence="15">AP lyase MutM</shortName>
        <ecNumber evidence="15">4.2.99.18</ecNumber>
    </alternativeName>
</protein>
<dbReference type="GO" id="GO:0006284">
    <property type="term" value="P:base-excision repair"/>
    <property type="evidence" value="ECO:0007669"/>
    <property type="project" value="InterPro"/>
</dbReference>
<dbReference type="EC" id="4.2.99.18" evidence="15"/>
<evidence type="ECO:0000256" key="5">
    <source>
        <dbReference type="ARBA" id="ARBA00022763"/>
    </source>
</evidence>
<feature type="active site" description="Proton donor; for delta-elimination activity" evidence="15">
    <location>
        <position position="260"/>
    </location>
</feature>
<dbReference type="GO" id="GO:0003684">
    <property type="term" value="F:damaged DNA binding"/>
    <property type="evidence" value="ECO:0007669"/>
    <property type="project" value="InterPro"/>
</dbReference>
<evidence type="ECO:0000256" key="1">
    <source>
        <dbReference type="ARBA" id="ARBA00001668"/>
    </source>
</evidence>
<keyword evidence="4 15" id="KW-0479">Metal-binding</keyword>
<dbReference type="GO" id="GO:0140078">
    <property type="term" value="F:class I DNA-(apurinic or apyrimidinic site) endonuclease activity"/>
    <property type="evidence" value="ECO:0007669"/>
    <property type="project" value="UniProtKB-EC"/>
</dbReference>
<feature type="binding site" evidence="15">
    <location>
        <position position="150"/>
    </location>
    <ligand>
        <name>DNA</name>
        <dbReference type="ChEBI" id="CHEBI:16991"/>
    </ligand>
</feature>
<evidence type="ECO:0000256" key="12">
    <source>
        <dbReference type="ARBA" id="ARBA00023268"/>
    </source>
</evidence>
<feature type="binding site" evidence="15">
    <location>
        <position position="90"/>
    </location>
    <ligand>
        <name>DNA</name>
        <dbReference type="ChEBI" id="CHEBI:16991"/>
    </ligand>
</feature>
<dbReference type="NCBIfam" id="NF002211">
    <property type="entry name" value="PRK01103.1"/>
    <property type="match status" value="1"/>
</dbReference>
<keyword evidence="19" id="KW-1185">Reference proteome</keyword>
<evidence type="ECO:0000256" key="10">
    <source>
        <dbReference type="ARBA" id="ARBA00023204"/>
    </source>
</evidence>
<feature type="domain" description="Formamidopyrimidine-DNA glycosylase catalytic" evidence="17">
    <location>
        <begin position="2"/>
        <end position="112"/>
    </location>
</feature>
<keyword evidence="12 15" id="KW-0511">Multifunctional enzyme</keyword>
<gene>
    <name evidence="15 18" type="primary">mutM</name>
    <name evidence="15" type="synonym">fpg</name>
    <name evidence="18" type="ORF">PROFFT_A_00650</name>
</gene>
<keyword evidence="9 15" id="KW-0238">DNA-binding</keyword>
<keyword evidence="7 15" id="KW-0378">Hydrolase</keyword>
<keyword evidence="13 15" id="KW-0326">Glycosidase</keyword>
<dbReference type="InterPro" id="IPR015887">
    <property type="entry name" value="DNA_glyclase_Znf_dom_DNA_BS"/>
</dbReference>
<feature type="binding site" evidence="15">
    <location>
        <position position="109"/>
    </location>
    <ligand>
        <name>DNA</name>
        <dbReference type="ChEBI" id="CHEBI:16991"/>
    </ligand>
</feature>
<evidence type="ECO:0000259" key="17">
    <source>
        <dbReference type="PROSITE" id="PS51068"/>
    </source>
</evidence>